<sequence length="265" mass="29474">MGWMWSSPAPPSKGPGSDSTSSDSNKPAPAKEPQSVYGDVEIDKFMAELQAGFGSSSKPAEPAQPTPPPPSSESEAPTKPSSSWFSWGSSKPPSTQADPSPSSQPSVNTYTPPQHQAVTPDRLDPISESLLPTTMSCRNAFDAAFHCNSLGGQWTSVYRAGSVRSCSEQWDDFWFCMRTRAYAPPQKEEAIRAHYRAKEWAKYHAPGRTSSADVWEARTDKVEPGTAFRESLDMPDVSDEEWRRREIERRRQVQEMLSREEGRRS</sequence>
<proteinExistence type="predicted"/>
<gene>
    <name evidence="1" type="ORF">F4821DRAFT_232637</name>
</gene>
<accession>A0ACC0D884</accession>
<evidence type="ECO:0000313" key="2">
    <source>
        <dbReference type="Proteomes" id="UP001497680"/>
    </source>
</evidence>
<protein>
    <submittedName>
        <fullName evidence="1">Uncharacterized protein</fullName>
    </submittedName>
</protein>
<dbReference type="Proteomes" id="UP001497680">
    <property type="component" value="Unassembled WGS sequence"/>
</dbReference>
<evidence type="ECO:0000313" key="1">
    <source>
        <dbReference type="EMBL" id="KAI6088963.1"/>
    </source>
</evidence>
<name>A0ACC0D884_9PEZI</name>
<keyword evidence="2" id="KW-1185">Reference proteome</keyword>
<comment type="caution">
    <text evidence="1">The sequence shown here is derived from an EMBL/GenBank/DDBJ whole genome shotgun (WGS) entry which is preliminary data.</text>
</comment>
<reference evidence="1 2" key="1">
    <citation type="journal article" date="2022" name="New Phytol.">
        <title>Ecological generalism drives hyperdiversity of secondary metabolite gene clusters in xylarialean endophytes.</title>
        <authorList>
            <person name="Franco M.E.E."/>
            <person name="Wisecaver J.H."/>
            <person name="Arnold A.E."/>
            <person name="Ju Y.M."/>
            <person name="Slot J.C."/>
            <person name="Ahrendt S."/>
            <person name="Moore L.P."/>
            <person name="Eastman K.E."/>
            <person name="Scott K."/>
            <person name="Konkel Z."/>
            <person name="Mondo S.J."/>
            <person name="Kuo A."/>
            <person name="Hayes R.D."/>
            <person name="Haridas S."/>
            <person name="Andreopoulos B."/>
            <person name="Riley R."/>
            <person name="LaButti K."/>
            <person name="Pangilinan J."/>
            <person name="Lipzen A."/>
            <person name="Amirebrahimi M."/>
            <person name="Yan J."/>
            <person name="Adam C."/>
            <person name="Keymanesh K."/>
            <person name="Ng V."/>
            <person name="Louie K."/>
            <person name="Northen T."/>
            <person name="Drula E."/>
            <person name="Henrissat B."/>
            <person name="Hsieh H.M."/>
            <person name="Youens-Clark K."/>
            <person name="Lutzoni F."/>
            <person name="Miadlikowska J."/>
            <person name="Eastwood D.C."/>
            <person name="Hamelin R.C."/>
            <person name="Grigoriev I.V."/>
            <person name="U'Ren J.M."/>
        </authorList>
    </citation>
    <scope>NUCLEOTIDE SEQUENCE [LARGE SCALE GENOMIC DNA]</scope>
    <source>
        <strain evidence="1 2">ER1909</strain>
    </source>
</reference>
<organism evidence="1 2">
    <name type="scientific">Hypoxylon rubiginosum</name>
    <dbReference type="NCBI Taxonomy" id="110542"/>
    <lineage>
        <taxon>Eukaryota</taxon>
        <taxon>Fungi</taxon>
        <taxon>Dikarya</taxon>
        <taxon>Ascomycota</taxon>
        <taxon>Pezizomycotina</taxon>
        <taxon>Sordariomycetes</taxon>
        <taxon>Xylariomycetidae</taxon>
        <taxon>Xylariales</taxon>
        <taxon>Hypoxylaceae</taxon>
        <taxon>Hypoxylon</taxon>
    </lineage>
</organism>
<dbReference type="EMBL" id="MU394298">
    <property type="protein sequence ID" value="KAI6088963.1"/>
    <property type="molecule type" value="Genomic_DNA"/>
</dbReference>